<dbReference type="PROSITE" id="PS50801">
    <property type="entry name" value="STAS"/>
    <property type="match status" value="1"/>
</dbReference>
<comment type="caution">
    <text evidence="9">The sequence shown here is derived from an EMBL/GenBank/DDBJ whole genome shotgun (WGS) entry which is preliminary data.</text>
</comment>
<dbReference type="GO" id="GO:0006537">
    <property type="term" value="P:glutamate biosynthetic process"/>
    <property type="evidence" value="ECO:0007669"/>
    <property type="project" value="TreeGrafter"/>
</dbReference>
<dbReference type="Pfam" id="PF04960">
    <property type="entry name" value="Glutaminase"/>
    <property type="match status" value="1"/>
</dbReference>
<dbReference type="InterPro" id="IPR015868">
    <property type="entry name" value="Glutaminase"/>
</dbReference>
<dbReference type="SUPFAM" id="SSF52091">
    <property type="entry name" value="SpoIIaa-like"/>
    <property type="match status" value="1"/>
</dbReference>
<evidence type="ECO:0000313" key="9">
    <source>
        <dbReference type="EMBL" id="EHK85455.1"/>
    </source>
</evidence>
<dbReference type="HAMAP" id="MF_00313">
    <property type="entry name" value="Glutaminase"/>
    <property type="match status" value="1"/>
</dbReference>
<evidence type="ECO:0000256" key="3">
    <source>
        <dbReference type="ARBA" id="ARBA00012918"/>
    </source>
</evidence>
<dbReference type="GO" id="GO:0004359">
    <property type="term" value="F:glutaminase activity"/>
    <property type="evidence" value="ECO:0007669"/>
    <property type="project" value="UniProtKB-UniRule"/>
</dbReference>
<proteinExistence type="inferred from homology"/>
<protein>
    <recommendedName>
        <fullName evidence="6 7">Glutaminase</fullName>
        <ecNumber evidence="3 7">3.5.1.2</ecNumber>
    </recommendedName>
</protein>
<evidence type="ECO:0000256" key="6">
    <source>
        <dbReference type="ARBA" id="ARBA00070405"/>
    </source>
</evidence>
<evidence type="ECO:0000256" key="4">
    <source>
        <dbReference type="ARBA" id="ARBA00022801"/>
    </source>
</evidence>
<dbReference type="InterPro" id="IPR036513">
    <property type="entry name" value="STAS_dom_sf"/>
</dbReference>
<dbReference type="AlphaFoldDB" id="H0JMP5"/>
<dbReference type="SUPFAM" id="SSF56601">
    <property type="entry name" value="beta-lactamase/transpeptidase-like"/>
    <property type="match status" value="1"/>
</dbReference>
<comment type="similarity">
    <text evidence="1 7">Belongs to the glutaminase family.</text>
</comment>
<evidence type="ECO:0000256" key="7">
    <source>
        <dbReference type="HAMAP-Rule" id="MF_00313"/>
    </source>
</evidence>
<gene>
    <name evidence="7" type="primary">glsA</name>
    <name evidence="9" type="ORF">AK37_03953</name>
</gene>
<name>H0JMP5_9NOCA</name>
<feature type="domain" description="STAS" evidence="8">
    <location>
        <begin position="353"/>
        <end position="421"/>
    </location>
</feature>
<evidence type="ECO:0000313" key="10">
    <source>
        <dbReference type="Proteomes" id="UP000005064"/>
    </source>
</evidence>
<feature type="binding site" evidence="7">
    <location>
        <position position="185"/>
    </location>
    <ligand>
        <name>substrate</name>
    </ligand>
</feature>
<keyword evidence="4 7" id="KW-0378">Hydrolase</keyword>
<dbReference type="Gene3D" id="3.30.750.24">
    <property type="entry name" value="STAS domain"/>
    <property type="match status" value="1"/>
</dbReference>
<feature type="binding site" evidence="7">
    <location>
        <position position="90"/>
    </location>
    <ligand>
        <name>substrate</name>
    </ligand>
</feature>
<feature type="binding site" evidence="7">
    <location>
        <position position="268"/>
    </location>
    <ligand>
        <name>substrate</name>
    </ligand>
</feature>
<dbReference type="FunFam" id="3.40.710.10:FF:000005">
    <property type="entry name" value="Glutaminase"/>
    <property type="match status" value="1"/>
</dbReference>
<reference evidence="9 10" key="1">
    <citation type="submission" date="2011-12" db="EMBL/GenBank/DDBJ databases">
        <authorList>
            <person name="Kriszt B."/>
            <person name="Tancsics A."/>
            <person name="Cserhati M."/>
            <person name="Toth A."/>
            <person name="Nagy I."/>
            <person name="Horvath B."/>
            <person name="Tamura T."/>
            <person name="Kukolya J."/>
            <person name="Szoboszlay S."/>
        </authorList>
    </citation>
    <scope>NUCLEOTIDE SEQUENCE [LARGE SCALE GENOMIC DNA]</scope>
    <source>
        <strain evidence="9 10">AK37</strain>
    </source>
</reference>
<organism evidence="9 10">
    <name type="scientific">Rhodococcus pyridinivorans AK37</name>
    <dbReference type="NCBI Taxonomy" id="1114960"/>
    <lineage>
        <taxon>Bacteria</taxon>
        <taxon>Bacillati</taxon>
        <taxon>Actinomycetota</taxon>
        <taxon>Actinomycetes</taxon>
        <taxon>Mycobacteriales</taxon>
        <taxon>Nocardiaceae</taxon>
        <taxon>Rhodococcus</taxon>
    </lineage>
</organism>
<dbReference type="EC" id="3.5.1.2" evidence="3 7"/>
<dbReference type="PANTHER" id="PTHR12544:SF29">
    <property type="entry name" value="GLUTAMINASE"/>
    <property type="match status" value="1"/>
</dbReference>
<comment type="catalytic activity">
    <reaction evidence="5 7">
        <text>L-glutamine + H2O = L-glutamate + NH4(+)</text>
        <dbReference type="Rhea" id="RHEA:15889"/>
        <dbReference type="ChEBI" id="CHEBI:15377"/>
        <dbReference type="ChEBI" id="CHEBI:28938"/>
        <dbReference type="ChEBI" id="CHEBI:29985"/>
        <dbReference type="ChEBI" id="CHEBI:58359"/>
        <dbReference type="EC" id="3.5.1.2"/>
    </reaction>
</comment>
<sequence>MAYPRSAGSIAFVTPHPGSVRFGHDEYMRSPLPDYLTEVLRGCADSSGALADYIPELARADPDRFALTLVTAEGAVYSVGDDHTEFTIQSISKPFVYGLALQQRGFDAVLDVIDVEPSGEAFNEVSLERNTGRPLNPMINAGALAAHALVLDGRQPEASVEDIRSLLSSLAGRELTIDEKVASSELENSYRNVAIANLLRGYEVFEDDPDEIVEGYIRQCSVTVTTKDLAMMAATLAAGGVQPVTCEEIFSRDVVRQVLSVMATCGMYDAAGDWLSTVGIPAKSGVSGGIIGILPGQLGIAAYSPRLDDHGTSVQGVAAFGRLSRDMNLHLMDAPMVAHSVLRRRHVIGEGDESLTLLELQGDLQFTSSEGLVTAVVDEPVETKRLVFDLSLVRTILPVGRRMLLEMIGRLHRDGVEVVVIDPEGHLPEPDTGYGFRPQVHTSWEDLEAQG</sequence>
<dbReference type="InterPro" id="IPR012338">
    <property type="entry name" value="Beta-lactam/transpept-like"/>
</dbReference>
<feature type="binding site" evidence="7">
    <location>
        <position position="216"/>
    </location>
    <ligand>
        <name>substrate</name>
    </ligand>
</feature>
<dbReference type="NCBIfam" id="NF002134">
    <property type="entry name" value="PRK00971.1-4"/>
    <property type="match status" value="1"/>
</dbReference>
<comment type="subunit">
    <text evidence="2 7">Homotetramer.</text>
</comment>
<feature type="binding site" evidence="7">
    <location>
        <position position="192"/>
    </location>
    <ligand>
        <name>substrate</name>
    </ligand>
</feature>
<dbReference type="NCBIfam" id="TIGR03814">
    <property type="entry name" value="Gln_ase"/>
    <property type="match status" value="1"/>
</dbReference>
<feature type="binding site" evidence="7">
    <location>
        <position position="286"/>
    </location>
    <ligand>
        <name>substrate</name>
    </ligand>
</feature>
<dbReference type="GO" id="GO:0006543">
    <property type="term" value="P:L-glutamine catabolic process"/>
    <property type="evidence" value="ECO:0007669"/>
    <property type="project" value="TreeGrafter"/>
</dbReference>
<evidence type="ECO:0000256" key="2">
    <source>
        <dbReference type="ARBA" id="ARBA00011881"/>
    </source>
</evidence>
<evidence type="ECO:0000259" key="8">
    <source>
        <dbReference type="PROSITE" id="PS50801"/>
    </source>
</evidence>
<accession>H0JMP5</accession>
<dbReference type="InterPro" id="IPR002645">
    <property type="entry name" value="STAS_dom"/>
</dbReference>
<dbReference type="EMBL" id="AHBW01000030">
    <property type="protein sequence ID" value="EHK85455.1"/>
    <property type="molecule type" value="Genomic_DNA"/>
</dbReference>
<feature type="binding site" evidence="7">
    <location>
        <position position="140"/>
    </location>
    <ligand>
        <name>substrate</name>
    </ligand>
</feature>
<dbReference type="PATRIC" id="fig|1114960.4.peg.788"/>
<evidence type="ECO:0000256" key="1">
    <source>
        <dbReference type="ARBA" id="ARBA00011076"/>
    </source>
</evidence>
<dbReference type="PANTHER" id="PTHR12544">
    <property type="entry name" value="GLUTAMINASE"/>
    <property type="match status" value="1"/>
</dbReference>
<evidence type="ECO:0000256" key="5">
    <source>
        <dbReference type="ARBA" id="ARBA00049534"/>
    </source>
</evidence>
<dbReference type="Gene3D" id="3.40.710.10">
    <property type="entry name" value="DD-peptidase/beta-lactamase superfamily"/>
    <property type="match status" value="1"/>
</dbReference>
<keyword evidence="7" id="KW-0007">Acetylation</keyword>
<dbReference type="Proteomes" id="UP000005064">
    <property type="component" value="Unassembled WGS sequence"/>
</dbReference>